<dbReference type="AlphaFoldDB" id="S9U3W6"/>
<protein>
    <submittedName>
        <fullName evidence="1">Uncharacterized protein</fullName>
    </submittedName>
</protein>
<gene>
    <name evidence="1" type="ORF">PAALTS15_21613</name>
</gene>
<reference evidence="1 2" key="1">
    <citation type="submission" date="2013-05" db="EMBL/GenBank/DDBJ databases">
        <authorList>
            <person name="Strain E.A."/>
            <person name="Brown E."/>
            <person name="Allard M.W."/>
            <person name="Luo Y.L."/>
        </authorList>
    </citation>
    <scope>NUCLEOTIDE SEQUENCE [LARGE SCALE GENOMIC DNA]</scope>
    <source>
        <strain evidence="1 2">TS-15</strain>
    </source>
</reference>
<proteinExistence type="predicted"/>
<dbReference type="RefSeq" id="WP_021261547.1">
    <property type="nucleotide sequence ID" value="NZ_ATMT01000070.1"/>
</dbReference>
<organism evidence="1 2">
    <name type="scientific">Paenibacillus alvei TS-15</name>
    <dbReference type="NCBI Taxonomy" id="1117108"/>
    <lineage>
        <taxon>Bacteria</taxon>
        <taxon>Bacillati</taxon>
        <taxon>Bacillota</taxon>
        <taxon>Bacilli</taxon>
        <taxon>Bacillales</taxon>
        <taxon>Paenibacillaceae</taxon>
        <taxon>Paenibacillus</taxon>
    </lineage>
</organism>
<dbReference type="EMBL" id="ATMT01000070">
    <property type="protein sequence ID" value="EPY05155.1"/>
    <property type="molecule type" value="Genomic_DNA"/>
</dbReference>
<name>S9U3W6_PAEAL</name>
<dbReference type="Proteomes" id="UP000015344">
    <property type="component" value="Unassembled WGS sequence"/>
</dbReference>
<accession>S9U3W6</accession>
<evidence type="ECO:0000313" key="2">
    <source>
        <dbReference type="Proteomes" id="UP000015344"/>
    </source>
</evidence>
<evidence type="ECO:0000313" key="1">
    <source>
        <dbReference type="EMBL" id="EPY05155.1"/>
    </source>
</evidence>
<comment type="caution">
    <text evidence="1">The sequence shown here is derived from an EMBL/GenBank/DDBJ whole genome shotgun (WGS) entry which is preliminary data.</text>
</comment>
<sequence length="82" mass="10006">MEKMKTYNRYVEQEDSYYKQLETLEQCQCAIFHYIFRYGEQFDKLMVEDVLLGINQLEIDVRLELLLLRLAKAFLAYDMEHN</sequence>
<dbReference type="PATRIC" id="fig|1117108.3.peg.4456"/>